<dbReference type="Proteomes" id="UP000002624">
    <property type="component" value="Unassembled WGS sequence"/>
</dbReference>
<proteinExistence type="predicted"/>
<dbReference type="VEuPathDB" id="FungiDB:HCDG_04738"/>
<evidence type="ECO:0000313" key="1">
    <source>
        <dbReference type="EMBL" id="EER41092.1"/>
    </source>
</evidence>
<name>C6HFL5_AJECH</name>
<gene>
    <name evidence="1" type="ORF">HCDG_04738</name>
</gene>
<dbReference type="EMBL" id="GG692424">
    <property type="protein sequence ID" value="EER41092.1"/>
    <property type="molecule type" value="Genomic_DNA"/>
</dbReference>
<dbReference type="AlphaFoldDB" id="C6HFL5"/>
<dbReference type="HOGENOM" id="CLU_1906166_0_0_1"/>
<sequence>MRFSQLQAKVYSPGAMLLGILKWKTLAPCPSGDRILSERELARSTTMHGAPDEAQGLCLTNGVDVFRGHYASAGSVRLAKLAREISSTGIERTIVQSTGVEWSGRANLHMSIDGACRQQSGDSSHKFRGKLHG</sequence>
<reference evidence="2" key="1">
    <citation type="submission" date="2009-05" db="EMBL/GenBank/DDBJ databases">
        <title>The genome sequence of Ajellomyces capsulatus strain H143.</title>
        <authorList>
            <person name="Champion M."/>
            <person name="Cuomo C.A."/>
            <person name="Ma L.-J."/>
            <person name="Henn M.R."/>
            <person name="Sil A."/>
            <person name="Goldman B."/>
            <person name="Young S.K."/>
            <person name="Kodira C.D."/>
            <person name="Zeng Q."/>
            <person name="Koehrsen M."/>
            <person name="Alvarado L."/>
            <person name="Berlin A.M."/>
            <person name="Borenstein D."/>
            <person name="Chen Z."/>
            <person name="Engels R."/>
            <person name="Freedman E."/>
            <person name="Gellesch M."/>
            <person name="Goldberg J."/>
            <person name="Griggs A."/>
            <person name="Gujja S."/>
            <person name="Heiman D.I."/>
            <person name="Hepburn T.A."/>
            <person name="Howarth C."/>
            <person name="Jen D."/>
            <person name="Larson L."/>
            <person name="Lewis B."/>
            <person name="Mehta T."/>
            <person name="Park D."/>
            <person name="Pearson M."/>
            <person name="Roberts A."/>
            <person name="Saif S."/>
            <person name="Shea T.D."/>
            <person name="Shenoy N."/>
            <person name="Sisk P."/>
            <person name="Stolte C."/>
            <person name="Sykes S."/>
            <person name="Walk T."/>
            <person name="White J."/>
            <person name="Yandava C."/>
            <person name="Klein B."/>
            <person name="McEwen J.G."/>
            <person name="Puccia R."/>
            <person name="Goldman G.H."/>
            <person name="Felipe M.S."/>
            <person name="Nino-Vega G."/>
            <person name="San-Blas G."/>
            <person name="Taylor J.W."/>
            <person name="Mendoza L."/>
            <person name="Galagan J.E."/>
            <person name="Nusbaum C."/>
            <person name="Birren B.W."/>
        </authorList>
    </citation>
    <scope>NUCLEOTIDE SEQUENCE [LARGE SCALE GENOMIC DNA]</scope>
    <source>
        <strain evidence="2">H143</strain>
    </source>
</reference>
<organism evidence="1 2">
    <name type="scientific">Ajellomyces capsulatus (strain H143)</name>
    <name type="common">Darling's disease fungus</name>
    <name type="synonym">Histoplasma capsulatum</name>
    <dbReference type="NCBI Taxonomy" id="544712"/>
    <lineage>
        <taxon>Eukaryota</taxon>
        <taxon>Fungi</taxon>
        <taxon>Dikarya</taxon>
        <taxon>Ascomycota</taxon>
        <taxon>Pezizomycotina</taxon>
        <taxon>Eurotiomycetes</taxon>
        <taxon>Eurotiomycetidae</taxon>
        <taxon>Onygenales</taxon>
        <taxon>Ajellomycetaceae</taxon>
        <taxon>Histoplasma</taxon>
    </lineage>
</organism>
<accession>C6HFL5</accession>
<protein>
    <submittedName>
        <fullName evidence="1">Uncharacterized protein</fullName>
    </submittedName>
</protein>
<evidence type="ECO:0000313" key="2">
    <source>
        <dbReference type="Proteomes" id="UP000002624"/>
    </source>
</evidence>